<evidence type="ECO:0000313" key="2">
    <source>
        <dbReference type="EMBL" id="KAB0380773.1"/>
    </source>
</evidence>
<feature type="compositionally biased region" description="Basic and acidic residues" evidence="1">
    <location>
        <begin position="1"/>
        <end position="27"/>
    </location>
</feature>
<dbReference type="Proteomes" id="UP000326062">
    <property type="component" value="Chromosome 3"/>
</dbReference>
<evidence type="ECO:0000256" key="1">
    <source>
        <dbReference type="SAM" id="MobiDB-lite"/>
    </source>
</evidence>
<reference evidence="2 3" key="1">
    <citation type="submission" date="2019-06" db="EMBL/GenBank/DDBJ databases">
        <title>Discovery of a novel chromosome fission-fusion reversal in muntjac.</title>
        <authorList>
            <person name="Mudd A.B."/>
            <person name="Bredeson J.V."/>
            <person name="Baum R."/>
            <person name="Hockemeyer D."/>
            <person name="Rokhsar D.S."/>
        </authorList>
    </citation>
    <scope>NUCLEOTIDE SEQUENCE [LARGE SCALE GENOMIC DNA]</scope>
    <source>
        <strain evidence="2">UCam_UCB_Mr</strain>
        <tissue evidence="2">Fibroblast cell line</tissue>
    </source>
</reference>
<comment type="caution">
    <text evidence="2">The sequence shown here is derived from an EMBL/GenBank/DDBJ whole genome shotgun (WGS) entry which is preliminary data.</text>
</comment>
<accession>A0A5J5MKL5</accession>
<feature type="non-terminal residue" evidence="2">
    <location>
        <position position="1"/>
    </location>
</feature>
<keyword evidence="3" id="KW-1185">Reference proteome</keyword>
<name>A0A5J5MKL5_MUNRE</name>
<sequence length="108" mass="11755">SQRELARQKNVKKQSDSVKGNRRDDGSCSRSRKRQRRRRRGPGSFVASCPTLSPSARVPGAGPITTPFAPSLRRVPSVLPTPRVASLPLGHSGGLLVLFIPARLTPKY</sequence>
<feature type="region of interest" description="Disordered" evidence="1">
    <location>
        <begin position="1"/>
        <end position="69"/>
    </location>
</feature>
<protein>
    <recommendedName>
        <fullName evidence="4">Small EDRK-rich factor-like N-terminal domain-containing protein</fullName>
    </recommendedName>
</protein>
<gene>
    <name evidence="2" type="ORF">FD755_008557</name>
</gene>
<dbReference type="AlphaFoldDB" id="A0A5J5MKL5"/>
<proteinExistence type="predicted"/>
<evidence type="ECO:0000313" key="3">
    <source>
        <dbReference type="Proteomes" id="UP000326062"/>
    </source>
</evidence>
<evidence type="ECO:0008006" key="4">
    <source>
        <dbReference type="Google" id="ProtNLM"/>
    </source>
</evidence>
<dbReference type="EMBL" id="VCEB01000003">
    <property type="protein sequence ID" value="KAB0380773.1"/>
    <property type="molecule type" value="Genomic_DNA"/>
</dbReference>
<feature type="compositionally biased region" description="Basic residues" evidence="1">
    <location>
        <begin position="30"/>
        <end position="41"/>
    </location>
</feature>
<organism evidence="2 3">
    <name type="scientific">Muntiacus reevesi</name>
    <name type="common">Reeves' muntjac</name>
    <name type="synonym">Cervus reevesi</name>
    <dbReference type="NCBI Taxonomy" id="9886"/>
    <lineage>
        <taxon>Eukaryota</taxon>
        <taxon>Metazoa</taxon>
        <taxon>Chordata</taxon>
        <taxon>Craniata</taxon>
        <taxon>Vertebrata</taxon>
        <taxon>Euteleostomi</taxon>
        <taxon>Mammalia</taxon>
        <taxon>Eutheria</taxon>
        <taxon>Laurasiatheria</taxon>
        <taxon>Artiodactyla</taxon>
        <taxon>Ruminantia</taxon>
        <taxon>Pecora</taxon>
        <taxon>Cervidae</taxon>
        <taxon>Muntiacinae</taxon>
        <taxon>Muntiacus</taxon>
    </lineage>
</organism>